<dbReference type="InterPro" id="IPR005645">
    <property type="entry name" value="FSH-like_dom"/>
</dbReference>
<dbReference type="InterPro" id="IPR029058">
    <property type="entry name" value="AB_hydrolase_fold"/>
</dbReference>
<dbReference type="Proteomes" id="UP000193411">
    <property type="component" value="Unassembled WGS sequence"/>
</dbReference>
<evidence type="ECO:0000259" key="2">
    <source>
        <dbReference type="Pfam" id="PF03959"/>
    </source>
</evidence>
<sequence>MTAFTNFDKETELVLPTQAGAGGGIGMLSGADQKAVTSILTYWFGASDVNSPTYKPPTKLWFRCTAGQDADIAQRFGSYLNQVHDHLGIKINHNPTAMASPSLVDGGVTVTDSIVTRWSASLDGLLALVILTDQLSRHIHRGTPLMFATDELAVQLADLALASTSTPTISSNNYSYALVHRLFLYHPYMHAAEHNPDRSLKCLQLLTALEADAKQQACHYPHVFKSAVSSAHKHHMLITRFGRYPYRNAVVGRDSTAEELTWLATGDGRKSAFALSVVDKNKKTPKYTPESLPLPVVNPVVRPLGPAGHRPIRVLALHGYRQNAHIMKRAMTKLSQQFPQGALEIVRVNAPNQYKVARSSAAPLPSDGAAAGATAGAGAQDGNHHAGWDVSLPHQRAWWNPAVDPVTGDKIYVGANATLAYLDQVFAELGPFDGVLGFSQGATVVGLLGAMRDRYPHEFAICIAGLPSRATAHKQWMRDGIVSGAQVKSLHIYGEQDRHLGPPEVMEGNTRELAKIYESADIVSHPGGHFTPQTYPHKAMAEFIKGVIIDGTSRRASQSHEEQQTHAMMSLEDKIAVGLQQYRRMRLDSEHGTSLVNRSNSLTVMPLVGLAPSIRAKLAACPLLASAVADSPTLPTLDLRDSAPLATSFDWAGFASNALLPSTTSTTTTAVSEDEVESVVQFAFQVLLAHTQQPDAEDTRHAAFAHLVLAALSARCAVTTYLVNLFARIVNLMVTHARTWKPLTVLAALNAAATEPVPWLKEAIVKVFVAQLRADSQSVTRGDSETESGDVMTDLDEDNTTAAAAVADFAVPSACALGAPRLQTATNRGSRLAEAVAESLFFHDTSLNADMTDKRRDHLRAVAYNQYQRLVASLSRSHNKSININEQYLAAKRDHGKSRLKAKPAREVLFPEPEPVVPCPLEELDGLLRYLSAPAPLSTSTTSSSSTELKSFARGTILDSGKRLDLCKQVVGPQGIGPLLDALVDNEFGCTKGIEILMIGNNITGSAGARRIAQAMADPRSSVTCWYAAAAHLGVAKRKVTALWLKRNPILVQGAKHLADMLRVNTTLEVLDLLNTGIQDDGAIAIVEALRANPDSGLRHLYLDTNHLSAKFARVMGEYLSTGQSRLESLYLSCNRLGDEGAVALAQGLAKDTAMVRLTLSSNGIGAQGARALAKAAASHPALMFLGLGYYRGTLIMGGVGNVLATRLLAMPRPAAISNGKGKGGVRVLNLGNCGISPIGIAALVDGLERGNVSTTGGGGGVAEIQSIRTQHGQQPVPKEVMDRLERALQVNAKQWAALESPAVTMSDDELVQLGSKLAYELVAPPHVQNILSVYRTK</sequence>
<proteinExistence type="predicted"/>
<dbReference type="Pfam" id="PF03959">
    <property type="entry name" value="FSH1"/>
    <property type="match status" value="1"/>
</dbReference>
<dbReference type="Pfam" id="PF13516">
    <property type="entry name" value="LRR_6"/>
    <property type="match status" value="3"/>
</dbReference>
<dbReference type="SMART" id="SM00368">
    <property type="entry name" value="LRR_RI"/>
    <property type="match status" value="7"/>
</dbReference>
<dbReference type="InterPro" id="IPR011990">
    <property type="entry name" value="TPR-like_helical_dom_sf"/>
</dbReference>
<gene>
    <name evidence="3" type="ORF">BCR44DRAFT_1515664</name>
</gene>
<dbReference type="SUPFAM" id="SSF52047">
    <property type="entry name" value="RNI-like"/>
    <property type="match status" value="1"/>
</dbReference>
<dbReference type="Gene3D" id="1.20.58.320">
    <property type="entry name" value="TPR-like"/>
    <property type="match status" value="1"/>
</dbReference>
<dbReference type="Gene3D" id="1.25.40.10">
    <property type="entry name" value="Tetratricopeptide repeat domain"/>
    <property type="match status" value="1"/>
</dbReference>
<feature type="compositionally biased region" description="Low complexity" evidence="1">
    <location>
        <begin position="368"/>
        <end position="378"/>
    </location>
</feature>
<dbReference type="GO" id="GO:0005096">
    <property type="term" value="F:GTPase activator activity"/>
    <property type="evidence" value="ECO:0007669"/>
    <property type="project" value="InterPro"/>
</dbReference>
<name>A0A1Y2HDI6_9FUNG</name>
<dbReference type="OrthoDB" id="333024at2759"/>
<protein>
    <recommendedName>
        <fullName evidence="2">Serine hydrolase domain-containing protein</fullName>
    </recommendedName>
</protein>
<dbReference type="Pfam" id="PF06041">
    <property type="entry name" value="DUF924"/>
    <property type="match status" value="1"/>
</dbReference>
<dbReference type="Gene3D" id="3.40.50.1820">
    <property type="entry name" value="alpha/beta hydrolase"/>
    <property type="match status" value="1"/>
</dbReference>
<dbReference type="InterPro" id="IPR010323">
    <property type="entry name" value="DUF924"/>
</dbReference>
<dbReference type="InterPro" id="IPR032675">
    <property type="entry name" value="LRR_dom_sf"/>
</dbReference>
<dbReference type="PANTHER" id="PTHR24113">
    <property type="entry name" value="RAN GTPASE-ACTIVATING PROTEIN 1"/>
    <property type="match status" value="1"/>
</dbReference>
<dbReference type="EMBL" id="MCFL01000051">
    <property type="protein sequence ID" value="ORZ32054.1"/>
    <property type="molecule type" value="Genomic_DNA"/>
</dbReference>
<accession>A0A1Y2HDI6</accession>
<feature type="region of interest" description="Disordered" evidence="1">
    <location>
        <begin position="365"/>
        <end position="386"/>
    </location>
</feature>
<evidence type="ECO:0000313" key="4">
    <source>
        <dbReference type="Proteomes" id="UP000193411"/>
    </source>
</evidence>
<organism evidence="3 4">
    <name type="scientific">Catenaria anguillulae PL171</name>
    <dbReference type="NCBI Taxonomy" id="765915"/>
    <lineage>
        <taxon>Eukaryota</taxon>
        <taxon>Fungi</taxon>
        <taxon>Fungi incertae sedis</taxon>
        <taxon>Blastocladiomycota</taxon>
        <taxon>Blastocladiomycetes</taxon>
        <taxon>Blastocladiales</taxon>
        <taxon>Catenariaceae</taxon>
        <taxon>Catenaria</taxon>
    </lineage>
</organism>
<reference evidence="3 4" key="1">
    <citation type="submission" date="2016-07" db="EMBL/GenBank/DDBJ databases">
        <title>Pervasive Adenine N6-methylation of Active Genes in Fungi.</title>
        <authorList>
            <consortium name="DOE Joint Genome Institute"/>
            <person name="Mondo S.J."/>
            <person name="Dannebaum R.O."/>
            <person name="Kuo R.C."/>
            <person name="Labutti K."/>
            <person name="Haridas S."/>
            <person name="Kuo A."/>
            <person name="Salamov A."/>
            <person name="Ahrendt S.R."/>
            <person name="Lipzen A."/>
            <person name="Sullivan W."/>
            <person name="Andreopoulos W.B."/>
            <person name="Clum A."/>
            <person name="Lindquist E."/>
            <person name="Daum C."/>
            <person name="Ramamoorthy G.K."/>
            <person name="Gryganskyi A."/>
            <person name="Culley D."/>
            <person name="Magnuson J.K."/>
            <person name="James T.Y."/>
            <person name="O'Malley M.A."/>
            <person name="Stajich J.E."/>
            <person name="Spatafora J.W."/>
            <person name="Visel A."/>
            <person name="Grigoriev I.V."/>
        </authorList>
    </citation>
    <scope>NUCLEOTIDE SEQUENCE [LARGE SCALE GENOMIC DNA]</scope>
    <source>
        <strain evidence="3 4">PL171</strain>
    </source>
</reference>
<evidence type="ECO:0000256" key="1">
    <source>
        <dbReference type="SAM" id="MobiDB-lite"/>
    </source>
</evidence>
<dbReference type="InterPro" id="IPR001611">
    <property type="entry name" value="Leu-rich_rpt"/>
</dbReference>
<dbReference type="SUPFAM" id="SSF53474">
    <property type="entry name" value="alpha/beta-Hydrolases"/>
    <property type="match status" value="1"/>
</dbReference>
<feature type="domain" description="Serine hydrolase" evidence="2">
    <location>
        <begin position="311"/>
        <end position="538"/>
    </location>
</feature>
<keyword evidence="4" id="KW-1185">Reference proteome</keyword>
<dbReference type="SUPFAM" id="SSF48452">
    <property type="entry name" value="TPR-like"/>
    <property type="match status" value="1"/>
</dbReference>
<dbReference type="InterPro" id="IPR027038">
    <property type="entry name" value="RanGap"/>
</dbReference>
<dbReference type="STRING" id="765915.A0A1Y2HDI6"/>
<evidence type="ECO:0000313" key="3">
    <source>
        <dbReference type="EMBL" id="ORZ32054.1"/>
    </source>
</evidence>
<comment type="caution">
    <text evidence="3">The sequence shown here is derived from an EMBL/GenBank/DDBJ whole genome shotgun (WGS) entry which is preliminary data.</text>
</comment>
<dbReference type="Gene3D" id="3.80.10.10">
    <property type="entry name" value="Ribonuclease Inhibitor"/>
    <property type="match status" value="1"/>
</dbReference>